<dbReference type="InterPro" id="IPR002528">
    <property type="entry name" value="MATE_fam"/>
</dbReference>
<evidence type="ECO:0000256" key="7">
    <source>
        <dbReference type="SAM" id="Phobius"/>
    </source>
</evidence>
<dbReference type="InterPro" id="IPR052031">
    <property type="entry name" value="Membrane_Transporter-Flippase"/>
</dbReference>
<evidence type="ECO:0000256" key="4">
    <source>
        <dbReference type="ARBA" id="ARBA00022692"/>
    </source>
</evidence>
<dbReference type="GO" id="GO:0042910">
    <property type="term" value="F:xenobiotic transmembrane transporter activity"/>
    <property type="evidence" value="ECO:0007669"/>
    <property type="project" value="InterPro"/>
</dbReference>
<dbReference type="PANTHER" id="PTHR43549:SF3">
    <property type="entry name" value="MULTIDRUG RESISTANCE PROTEIN YPNP-RELATED"/>
    <property type="match status" value="1"/>
</dbReference>
<dbReference type="GO" id="GO:0005886">
    <property type="term" value="C:plasma membrane"/>
    <property type="evidence" value="ECO:0007669"/>
    <property type="project" value="UniProtKB-SubCell"/>
</dbReference>
<protein>
    <recommendedName>
        <fullName evidence="9">Multidrug export protein MepA</fullName>
    </recommendedName>
</protein>
<evidence type="ECO:0000256" key="5">
    <source>
        <dbReference type="ARBA" id="ARBA00022989"/>
    </source>
</evidence>
<organism evidence="8">
    <name type="scientific">bioreactor metagenome</name>
    <dbReference type="NCBI Taxonomy" id="1076179"/>
    <lineage>
        <taxon>unclassified sequences</taxon>
        <taxon>metagenomes</taxon>
        <taxon>ecological metagenomes</taxon>
    </lineage>
</organism>
<dbReference type="PANTHER" id="PTHR43549">
    <property type="entry name" value="MULTIDRUG RESISTANCE PROTEIN YPNP-RELATED"/>
    <property type="match status" value="1"/>
</dbReference>
<feature type="transmembrane region" description="Helical" evidence="7">
    <location>
        <begin position="132"/>
        <end position="154"/>
    </location>
</feature>
<evidence type="ECO:0000256" key="1">
    <source>
        <dbReference type="ARBA" id="ARBA00004651"/>
    </source>
</evidence>
<evidence type="ECO:0008006" key="9">
    <source>
        <dbReference type="Google" id="ProtNLM"/>
    </source>
</evidence>
<keyword evidence="4 7" id="KW-0812">Transmembrane</keyword>
<evidence type="ECO:0000256" key="2">
    <source>
        <dbReference type="ARBA" id="ARBA00022448"/>
    </source>
</evidence>
<dbReference type="AlphaFoldDB" id="A0A645IA16"/>
<dbReference type="EMBL" id="VSSQ01110253">
    <property type="protein sequence ID" value="MPN48181.1"/>
    <property type="molecule type" value="Genomic_DNA"/>
</dbReference>
<keyword evidence="3" id="KW-1003">Cell membrane</keyword>
<gene>
    <name evidence="8" type="ORF">SDC9_195786</name>
</gene>
<name>A0A645IA16_9ZZZZ</name>
<feature type="transmembrane region" description="Helical" evidence="7">
    <location>
        <begin position="106"/>
        <end position="126"/>
    </location>
</feature>
<feature type="transmembrane region" description="Helical" evidence="7">
    <location>
        <begin position="30"/>
        <end position="53"/>
    </location>
</feature>
<evidence type="ECO:0000313" key="8">
    <source>
        <dbReference type="EMBL" id="MPN48181.1"/>
    </source>
</evidence>
<comment type="caution">
    <text evidence="8">The sequence shown here is derived from an EMBL/GenBank/DDBJ whole genome shotgun (WGS) entry which is preliminary data.</text>
</comment>
<dbReference type="Pfam" id="PF01554">
    <property type="entry name" value="MatE"/>
    <property type="match status" value="1"/>
</dbReference>
<feature type="transmembrane region" description="Helical" evidence="7">
    <location>
        <begin position="73"/>
        <end position="94"/>
    </location>
</feature>
<evidence type="ECO:0000256" key="6">
    <source>
        <dbReference type="ARBA" id="ARBA00023136"/>
    </source>
</evidence>
<keyword evidence="2" id="KW-0813">Transport</keyword>
<sequence length="174" mass="19164">MGTSMNALYSAAITFTGQNMGAKKYDRIDTIAKISTGLIVFAWITLGGLTMLLGRPLLNIYTDNPEVVELGMVRINILMVAYFTAGMMNVYPGITRGMGYSIPPMLSTLIGACLLRIVWLWTVFAAWPTPAVLFLCYPVTWLISGTGQVGIFLYTRKKVRRRDGEAIGEGLAKR</sequence>
<proteinExistence type="predicted"/>
<keyword evidence="5 7" id="KW-1133">Transmembrane helix</keyword>
<reference evidence="8" key="1">
    <citation type="submission" date="2019-08" db="EMBL/GenBank/DDBJ databases">
        <authorList>
            <person name="Kucharzyk K."/>
            <person name="Murdoch R.W."/>
            <person name="Higgins S."/>
            <person name="Loffler F."/>
        </authorList>
    </citation>
    <scope>NUCLEOTIDE SEQUENCE</scope>
</reference>
<accession>A0A645IA16</accession>
<evidence type="ECO:0000256" key="3">
    <source>
        <dbReference type="ARBA" id="ARBA00022475"/>
    </source>
</evidence>
<dbReference type="GO" id="GO:0015297">
    <property type="term" value="F:antiporter activity"/>
    <property type="evidence" value="ECO:0007669"/>
    <property type="project" value="InterPro"/>
</dbReference>
<comment type="subcellular location">
    <subcellularLocation>
        <location evidence="1">Cell membrane</location>
        <topology evidence="1">Multi-pass membrane protein</topology>
    </subcellularLocation>
</comment>
<keyword evidence="6 7" id="KW-0472">Membrane</keyword>